<evidence type="ECO:0000259" key="1">
    <source>
        <dbReference type="Pfam" id="PF13460"/>
    </source>
</evidence>
<proteinExistence type="predicted"/>
<feature type="domain" description="NAD(P)-binding" evidence="1">
    <location>
        <begin position="7"/>
        <end position="192"/>
    </location>
</feature>
<dbReference type="SUPFAM" id="SSF51735">
    <property type="entry name" value="NAD(P)-binding Rossmann-fold domains"/>
    <property type="match status" value="1"/>
</dbReference>
<accession>A0ABR8XVW7</accession>
<dbReference type="Pfam" id="PF13460">
    <property type="entry name" value="NAD_binding_10"/>
    <property type="match status" value="1"/>
</dbReference>
<reference evidence="2 3" key="1">
    <citation type="submission" date="2020-08" db="EMBL/GenBank/DDBJ databases">
        <title>A Genomic Blueprint of the Chicken Gut Microbiome.</title>
        <authorList>
            <person name="Gilroy R."/>
            <person name="Ravi A."/>
            <person name="Getino M."/>
            <person name="Pursley I."/>
            <person name="Horton D.L."/>
            <person name="Alikhan N.-F."/>
            <person name="Baker D."/>
            <person name="Gharbi K."/>
            <person name="Hall N."/>
            <person name="Watson M."/>
            <person name="Adriaenssens E.M."/>
            <person name="Foster-Nyarko E."/>
            <person name="Jarju S."/>
            <person name="Secka A."/>
            <person name="Antonio M."/>
            <person name="Oren A."/>
            <person name="Chaudhuri R."/>
            <person name="La Ragione R.M."/>
            <person name="Hildebrand F."/>
            <person name="Pallen M.J."/>
        </authorList>
    </citation>
    <scope>NUCLEOTIDE SEQUENCE [LARGE SCALE GENOMIC DNA]</scope>
    <source>
        <strain evidence="2 3">A46</strain>
    </source>
</reference>
<keyword evidence="3" id="KW-1185">Reference proteome</keyword>
<dbReference type="RefSeq" id="WP_191699058.1">
    <property type="nucleotide sequence ID" value="NZ_JACSPZ010000002.1"/>
</dbReference>
<evidence type="ECO:0000313" key="2">
    <source>
        <dbReference type="EMBL" id="MBD8036097.1"/>
    </source>
</evidence>
<dbReference type="Proteomes" id="UP000619101">
    <property type="component" value="Unassembled WGS sequence"/>
</dbReference>
<name>A0ABR8XVW7_9BACL</name>
<sequence>MKIGIIGATGKSGQKLTTEAIERGVDVTAIVRDVSKLTHSIKTIEKSILELTTEDIQQFDVVINTFAAPLTDADQYLVIGKHLISIFKDVSTRLIVIGGAGRLFVDEAATMQVFDTPDFPDFLVPSSKKQYASYLELKASSINWTYVSPSAFFDPEGERTGNYLVGNDHLIFNSTGESYVSYADLAVAIIDAAVNGTYIGTAITVVGEK</sequence>
<gene>
    <name evidence="2" type="ORF">H9635_05035</name>
</gene>
<dbReference type="EMBL" id="JACSPZ010000002">
    <property type="protein sequence ID" value="MBD8036097.1"/>
    <property type="molecule type" value="Genomic_DNA"/>
</dbReference>
<dbReference type="InterPro" id="IPR016040">
    <property type="entry name" value="NAD(P)-bd_dom"/>
</dbReference>
<evidence type="ECO:0000313" key="3">
    <source>
        <dbReference type="Proteomes" id="UP000619101"/>
    </source>
</evidence>
<protein>
    <submittedName>
        <fullName evidence="2">NAD(P)H-binding protein</fullName>
    </submittedName>
</protein>
<dbReference type="InterPro" id="IPR036291">
    <property type="entry name" value="NAD(P)-bd_dom_sf"/>
</dbReference>
<dbReference type="PANTHER" id="PTHR43355:SF2">
    <property type="entry name" value="FLAVIN REDUCTASE (NADPH)"/>
    <property type="match status" value="1"/>
</dbReference>
<comment type="caution">
    <text evidence="2">The sequence shown here is derived from an EMBL/GenBank/DDBJ whole genome shotgun (WGS) entry which is preliminary data.</text>
</comment>
<dbReference type="InterPro" id="IPR051606">
    <property type="entry name" value="Polyketide_Oxido-like"/>
</dbReference>
<dbReference type="PANTHER" id="PTHR43355">
    <property type="entry name" value="FLAVIN REDUCTASE (NADPH)"/>
    <property type="match status" value="1"/>
</dbReference>
<organism evidence="2 3">
    <name type="scientific">Solibacillus faecavium</name>
    <dbReference type="NCBI Taxonomy" id="2762221"/>
    <lineage>
        <taxon>Bacteria</taxon>
        <taxon>Bacillati</taxon>
        <taxon>Bacillota</taxon>
        <taxon>Bacilli</taxon>
        <taxon>Bacillales</taxon>
        <taxon>Caryophanaceae</taxon>
        <taxon>Solibacillus</taxon>
    </lineage>
</organism>
<dbReference type="Gene3D" id="3.40.50.720">
    <property type="entry name" value="NAD(P)-binding Rossmann-like Domain"/>
    <property type="match status" value="1"/>
</dbReference>